<dbReference type="AlphaFoldDB" id="A0A450ZF14"/>
<dbReference type="Gene3D" id="3.30.300.30">
    <property type="match status" value="1"/>
</dbReference>
<evidence type="ECO:0000313" key="4">
    <source>
        <dbReference type="EMBL" id="VFK63772.1"/>
    </source>
</evidence>
<comment type="similarity">
    <text evidence="1">Belongs to the ATP-dependent AMP-binding enzyme family.</text>
</comment>
<reference evidence="2" key="1">
    <citation type="submission" date="2019-02" db="EMBL/GenBank/DDBJ databases">
        <authorList>
            <person name="Gruber-Vodicka R. H."/>
            <person name="Seah K. B. B."/>
        </authorList>
    </citation>
    <scope>NUCLEOTIDE SEQUENCE</scope>
    <source>
        <strain evidence="4">BECK_BY1</strain>
        <strain evidence="3">BECK_BY2</strain>
        <strain evidence="2">BECK_BY3</strain>
    </source>
</reference>
<dbReference type="EMBL" id="CAADFX010000225">
    <property type="protein sequence ID" value="VFK63772.1"/>
    <property type="molecule type" value="Genomic_DNA"/>
</dbReference>
<dbReference type="EMBL" id="CAADFV010000011">
    <property type="protein sequence ID" value="VFK52908.1"/>
    <property type="molecule type" value="Genomic_DNA"/>
</dbReference>
<dbReference type="PANTHER" id="PTHR22754">
    <property type="entry name" value="DISCO-INTERACTING PROTEIN 2 DIP2 -RELATED"/>
    <property type="match status" value="1"/>
</dbReference>
<dbReference type="EMBL" id="CAADFY010000008">
    <property type="protein sequence ID" value="VFK52395.1"/>
    <property type="molecule type" value="Genomic_DNA"/>
</dbReference>
<dbReference type="PANTHER" id="PTHR22754:SF32">
    <property type="entry name" value="DISCO-INTERACTING PROTEIN 2"/>
    <property type="match status" value="1"/>
</dbReference>
<dbReference type="InterPro" id="IPR045851">
    <property type="entry name" value="AMP-bd_C_sf"/>
</dbReference>
<evidence type="ECO:0000256" key="1">
    <source>
        <dbReference type="ARBA" id="ARBA00006432"/>
    </source>
</evidence>
<gene>
    <name evidence="4" type="ORF">BECKTUN1418D_GA0071000_12254</name>
    <name evidence="3" type="ORF">BECKTUN1418E_GA0071001_10118</name>
    <name evidence="2" type="ORF">BECKTUN1418F_GA0071002_10088</name>
</gene>
<proteinExistence type="inferred from homology"/>
<sequence>MRQFPVCAPPKVKNSAITNSKHLTTLVERLRYRAEKQPDKVAYTFLDDGELFVTGRLKDLIIIHGQNHYPQDIELTVERAIGFVKANGCAVASITVDGAERLVMAVEASRELIRKIKAVRKQQAPSPNVHSDQSAKVRDELDRMVGSIATQAREAVARAHEISLYALAFVKAGGCESRRGIGWGRAGRVAAR</sequence>
<accession>A0A450ZF14</accession>
<name>A0A450ZF14_9GAMM</name>
<protein>
    <submittedName>
        <fullName evidence="2">Uncharacterized protein</fullName>
    </submittedName>
</protein>
<evidence type="ECO:0000313" key="3">
    <source>
        <dbReference type="EMBL" id="VFK52908.1"/>
    </source>
</evidence>
<evidence type="ECO:0000313" key="2">
    <source>
        <dbReference type="EMBL" id="VFK52395.1"/>
    </source>
</evidence>
<organism evidence="2">
    <name type="scientific">Candidatus Kentrum sp. TUN</name>
    <dbReference type="NCBI Taxonomy" id="2126343"/>
    <lineage>
        <taxon>Bacteria</taxon>
        <taxon>Pseudomonadati</taxon>
        <taxon>Pseudomonadota</taxon>
        <taxon>Gammaproteobacteria</taxon>
        <taxon>Candidatus Kentrum</taxon>
    </lineage>
</organism>
<dbReference type="SUPFAM" id="SSF56801">
    <property type="entry name" value="Acetyl-CoA synthetase-like"/>
    <property type="match status" value="1"/>
</dbReference>